<dbReference type="InterPro" id="IPR005790">
    <property type="entry name" value="DNA_polIII_delta"/>
</dbReference>
<sequence length="348" mass="40073">MRIFADKLADNLERKQYPIYLVMGNDPLLLQESCDLINQHAKKKGFLEKRRFTLDKQLDWNDVFDCCQALSLFSSQQIIELEIPEAGLNAAATKELITLTDKLNSDILLVVISNKALSRAQENTKWFKALHANGILVSCNSPELRQLPQFVQLRCRKLKLMPDAEAIQMLAQWHEGNLLALAQSLEKLALLYPDGQLTLPRVEAALSRHNHFTPFQWTDALLAGQAKRAQRILRQLHAEGQEAIILLRTLQKELFLLLEMKQNFDQNTPMGKIFDQHRIWQNKRPMYTASLQRLNSHNIQRQIHLLAQLELSVKTTFDQDPWPLLSQISIEICQPNTCIPNSKIPIFQ</sequence>
<keyword evidence="13" id="KW-1185">Reference proteome</keyword>
<comment type="caution">
    <text evidence="12">The sequence shown here is derived from an EMBL/GenBank/DDBJ whole genome shotgun (WGS) entry which is preliminary data.</text>
</comment>
<dbReference type="SUPFAM" id="SSF48019">
    <property type="entry name" value="post-AAA+ oligomerization domain-like"/>
    <property type="match status" value="1"/>
</dbReference>
<dbReference type="Pfam" id="PF14840">
    <property type="entry name" value="DNA_pol3_delt_C"/>
    <property type="match status" value="1"/>
</dbReference>
<evidence type="ECO:0000313" key="12">
    <source>
        <dbReference type="EMBL" id="RCS73694.1"/>
    </source>
</evidence>
<comment type="catalytic activity">
    <reaction evidence="8">
        <text>DNA(n) + a 2'-deoxyribonucleoside 5'-triphosphate = DNA(n+1) + diphosphate</text>
        <dbReference type="Rhea" id="RHEA:22508"/>
        <dbReference type="Rhea" id="RHEA-COMP:17339"/>
        <dbReference type="Rhea" id="RHEA-COMP:17340"/>
        <dbReference type="ChEBI" id="CHEBI:33019"/>
        <dbReference type="ChEBI" id="CHEBI:61560"/>
        <dbReference type="ChEBI" id="CHEBI:173112"/>
        <dbReference type="EC" id="2.7.7.7"/>
    </reaction>
</comment>
<comment type="similarity">
    <text evidence="7">Belongs to the DNA polymerase HolA subunit family.</text>
</comment>
<name>A0A368LP67_9VIBR</name>
<dbReference type="GO" id="GO:0003887">
    <property type="term" value="F:DNA-directed DNA polymerase activity"/>
    <property type="evidence" value="ECO:0007669"/>
    <property type="project" value="UniProtKB-UniRule"/>
</dbReference>
<evidence type="ECO:0000256" key="8">
    <source>
        <dbReference type="ARBA" id="ARBA00049244"/>
    </source>
</evidence>
<evidence type="ECO:0000256" key="4">
    <source>
        <dbReference type="ARBA" id="ARBA00022695"/>
    </source>
</evidence>
<protein>
    <recommendedName>
        <fullName evidence="2 9">DNA polymerase III subunit delta</fullName>
        <ecNumber evidence="1 9">2.7.7.7</ecNumber>
    </recommendedName>
</protein>
<dbReference type="GO" id="GO:0006261">
    <property type="term" value="P:DNA-templated DNA replication"/>
    <property type="evidence" value="ECO:0007669"/>
    <property type="project" value="TreeGrafter"/>
</dbReference>
<evidence type="ECO:0000256" key="3">
    <source>
        <dbReference type="ARBA" id="ARBA00022679"/>
    </source>
</evidence>
<dbReference type="InterPro" id="IPR008921">
    <property type="entry name" value="DNA_pol3_clamp-load_cplx_C"/>
</dbReference>
<dbReference type="EC" id="2.7.7.7" evidence="1 9"/>
<dbReference type="CDD" id="cd18138">
    <property type="entry name" value="HLD_clamp_pol_III_delta"/>
    <property type="match status" value="1"/>
</dbReference>
<dbReference type="NCBIfam" id="TIGR01128">
    <property type="entry name" value="holA"/>
    <property type="match status" value="1"/>
</dbReference>
<dbReference type="InterPro" id="IPR027417">
    <property type="entry name" value="P-loop_NTPase"/>
</dbReference>
<evidence type="ECO:0000256" key="2">
    <source>
        <dbReference type="ARBA" id="ARBA00017703"/>
    </source>
</evidence>
<proteinExistence type="inferred from homology"/>
<keyword evidence="5" id="KW-0235">DNA replication</keyword>
<dbReference type="Pfam" id="PF06144">
    <property type="entry name" value="DNA_pol3_delta"/>
    <property type="match status" value="1"/>
</dbReference>
<evidence type="ECO:0000259" key="10">
    <source>
        <dbReference type="Pfam" id="PF06144"/>
    </source>
</evidence>
<dbReference type="SUPFAM" id="SSF52540">
    <property type="entry name" value="P-loop containing nucleoside triphosphate hydrolases"/>
    <property type="match status" value="1"/>
</dbReference>
<dbReference type="PANTHER" id="PTHR34388">
    <property type="entry name" value="DNA POLYMERASE III SUBUNIT DELTA"/>
    <property type="match status" value="1"/>
</dbReference>
<dbReference type="InterPro" id="IPR010372">
    <property type="entry name" value="DNA_pol3_delta_N"/>
</dbReference>
<keyword evidence="6" id="KW-0239">DNA-directed DNA polymerase</keyword>
<dbReference type="PANTHER" id="PTHR34388:SF1">
    <property type="entry name" value="DNA POLYMERASE III SUBUNIT DELTA"/>
    <property type="match status" value="1"/>
</dbReference>
<evidence type="ECO:0000256" key="9">
    <source>
        <dbReference type="NCBIfam" id="TIGR01128"/>
    </source>
</evidence>
<dbReference type="GO" id="GO:0003677">
    <property type="term" value="F:DNA binding"/>
    <property type="evidence" value="ECO:0007669"/>
    <property type="project" value="InterPro"/>
</dbReference>
<feature type="domain" description="DNA polymerase III delta N-terminal" evidence="10">
    <location>
        <begin position="20"/>
        <end position="140"/>
    </location>
</feature>
<organism evidence="12 13">
    <name type="scientific">Vibrio casei</name>
    <dbReference type="NCBI Taxonomy" id="673372"/>
    <lineage>
        <taxon>Bacteria</taxon>
        <taxon>Pseudomonadati</taxon>
        <taxon>Pseudomonadota</taxon>
        <taxon>Gammaproteobacteria</taxon>
        <taxon>Vibrionales</taxon>
        <taxon>Vibrionaceae</taxon>
        <taxon>Vibrio</taxon>
    </lineage>
</organism>
<evidence type="ECO:0000256" key="6">
    <source>
        <dbReference type="ARBA" id="ARBA00022932"/>
    </source>
</evidence>
<dbReference type="Gene3D" id="1.20.272.10">
    <property type="match status" value="1"/>
</dbReference>
<dbReference type="Gene3D" id="1.10.8.60">
    <property type="match status" value="1"/>
</dbReference>
<evidence type="ECO:0000313" key="13">
    <source>
        <dbReference type="Proteomes" id="UP000252479"/>
    </source>
</evidence>
<keyword evidence="4" id="KW-0548">Nucleotidyltransferase</keyword>
<gene>
    <name evidence="12" type="ORF">CIK83_08845</name>
</gene>
<accession>A0A368LP67</accession>
<evidence type="ECO:0000256" key="7">
    <source>
        <dbReference type="ARBA" id="ARBA00034754"/>
    </source>
</evidence>
<feature type="domain" description="DNA polymerase III subunit delta C-terminal" evidence="11">
    <location>
        <begin position="214"/>
        <end position="334"/>
    </location>
</feature>
<dbReference type="EMBL" id="QPGL01000001">
    <property type="protein sequence ID" value="RCS73694.1"/>
    <property type="molecule type" value="Genomic_DNA"/>
</dbReference>
<dbReference type="GeneID" id="303189027"/>
<reference evidence="12 13" key="1">
    <citation type="journal article" date="2017" name="Elife">
        <title>Extensive horizontal gene transfer in cheese-associated bacteria.</title>
        <authorList>
            <person name="Bonham K.S."/>
            <person name="Wolfe B.E."/>
            <person name="Dutton R.J."/>
        </authorList>
    </citation>
    <scope>NUCLEOTIDE SEQUENCE [LARGE SCALE GENOMIC DNA]</scope>
    <source>
        <strain evidence="12 13">JB196</strain>
    </source>
</reference>
<dbReference type="Proteomes" id="UP000252479">
    <property type="component" value="Unassembled WGS sequence"/>
</dbReference>
<dbReference type="AlphaFoldDB" id="A0A368LP67"/>
<dbReference type="Gene3D" id="3.40.50.300">
    <property type="entry name" value="P-loop containing nucleotide triphosphate hydrolases"/>
    <property type="match status" value="1"/>
</dbReference>
<keyword evidence="3" id="KW-0808">Transferase</keyword>
<dbReference type="OrthoDB" id="9770982at2"/>
<dbReference type="GO" id="GO:0009360">
    <property type="term" value="C:DNA polymerase III complex"/>
    <property type="evidence" value="ECO:0007669"/>
    <property type="project" value="UniProtKB-UniRule"/>
</dbReference>
<evidence type="ECO:0000256" key="5">
    <source>
        <dbReference type="ARBA" id="ARBA00022705"/>
    </source>
</evidence>
<dbReference type="RefSeq" id="WP_086961405.1">
    <property type="nucleotide sequence ID" value="NZ_AP018680.1"/>
</dbReference>
<dbReference type="InterPro" id="IPR032780">
    <property type="entry name" value="DNA_pol3_delt_C"/>
</dbReference>
<evidence type="ECO:0000256" key="1">
    <source>
        <dbReference type="ARBA" id="ARBA00012417"/>
    </source>
</evidence>
<evidence type="ECO:0000259" key="11">
    <source>
        <dbReference type="Pfam" id="PF14840"/>
    </source>
</evidence>